<dbReference type="Proteomes" id="UP001138997">
    <property type="component" value="Unassembled WGS sequence"/>
</dbReference>
<sequence length="228" mass="24854">MPDPAGQSRSGIEESDGNFDPALRLRVDLVATVTAGKVRLASYGETWRALTLWMLGTAVRNWPTWGLVVGTGALVWFADVALFGRYFPALPFLTIAAGLLALAVTLYWPVMTAATAYVFFDRRSVLLIDDAGSALIGLRVKGDEDQVELSLHSHIARRVGAGQGRRLREELVQNLPSLLARHPGAVVRFGAQNERLAEVYAEELAAALPPSDGWQLYRTGLKGEVRRG</sequence>
<name>A0A9X1NK88_9ACTN</name>
<evidence type="ECO:0000313" key="2">
    <source>
        <dbReference type="EMBL" id="MCD5315780.1"/>
    </source>
</evidence>
<evidence type="ECO:0000256" key="1">
    <source>
        <dbReference type="SAM" id="Phobius"/>
    </source>
</evidence>
<dbReference type="EMBL" id="JAJOMB010000024">
    <property type="protein sequence ID" value="MCD5315780.1"/>
    <property type="molecule type" value="Genomic_DNA"/>
</dbReference>
<keyword evidence="3" id="KW-1185">Reference proteome</keyword>
<evidence type="ECO:0000313" key="3">
    <source>
        <dbReference type="Proteomes" id="UP001138997"/>
    </source>
</evidence>
<reference evidence="2" key="1">
    <citation type="submission" date="2021-11" db="EMBL/GenBank/DDBJ databases">
        <title>Streptomyces corallinus and Kineosporia corallina sp. nov., two new coral-derived marine actinobacteria.</title>
        <authorList>
            <person name="Buangrab K."/>
            <person name="Sutthacheep M."/>
            <person name="Yeemin T."/>
            <person name="Harunari E."/>
            <person name="Igarashi Y."/>
            <person name="Sripreechasak P."/>
            <person name="Kanchanasin P."/>
            <person name="Tanasupawat S."/>
            <person name="Phongsopitanun W."/>
        </authorList>
    </citation>
    <scope>NUCLEOTIDE SEQUENCE</scope>
    <source>
        <strain evidence="2">JCM 31032</strain>
    </source>
</reference>
<keyword evidence="1" id="KW-1133">Transmembrane helix</keyword>
<accession>A0A9X1NK88</accession>
<feature type="transmembrane region" description="Helical" evidence="1">
    <location>
        <begin position="62"/>
        <end position="83"/>
    </location>
</feature>
<feature type="transmembrane region" description="Helical" evidence="1">
    <location>
        <begin position="90"/>
        <end position="110"/>
    </location>
</feature>
<proteinExistence type="predicted"/>
<keyword evidence="1" id="KW-0812">Transmembrane</keyword>
<protein>
    <submittedName>
        <fullName evidence="2">Uncharacterized protein</fullName>
    </submittedName>
</protein>
<dbReference type="AlphaFoldDB" id="A0A9X1NK88"/>
<comment type="caution">
    <text evidence="2">The sequence shown here is derived from an EMBL/GenBank/DDBJ whole genome shotgun (WGS) entry which is preliminary data.</text>
</comment>
<gene>
    <name evidence="2" type="ORF">LR394_33275</name>
</gene>
<organism evidence="2 3">
    <name type="scientific">Kineosporia babensis</name>
    <dbReference type="NCBI Taxonomy" id="499548"/>
    <lineage>
        <taxon>Bacteria</taxon>
        <taxon>Bacillati</taxon>
        <taxon>Actinomycetota</taxon>
        <taxon>Actinomycetes</taxon>
        <taxon>Kineosporiales</taxon>
        <taxon>Kineosporiaceae</taxon>
        <taxon>Kineosporia</taxon>
    </lineage>
</organism>
<dbReference type="RefSeq" id="WP_231448600.1">
    <property type="nucleotide sequence ID" value="NZ_JAJOMB010000024.1"/>
</dbReference>
<keyword evidence="1" id="KW-0472">Membrane</keyword>